<dbReference type="Proteomes" id="UP000008066">
    <property type="component" value="Unassembled WGS sequence"/>
</dbReference>
<dbReference type="eggNOG" id="ENOG502QU74">
    <property type="taxonomic scope" value="Eukaryota"/>
</dbReference>
<dbReference type="OrthoDB" id="414774at2759"/>
<proteinExistence type="predicted"/>
<dbReference type="EMBL" id="GL988039">
    <property type="protein sequence ID" value="EGS22572.1"/>
    <property type="molecule type" value="Genomic_DNA"/>
</dbReference>
<protein>
    <recommendedName>
        <fullName evidence="4">TPR domain protein</fullName>
    </recommendedName>
</protein>
<evidence type="ECO:0000256" key="1">
    <source>
        <dbReference type="PROSITE-ProRule" id="PRU00339"/>
    </source>
</evidence>
<dbReference type="HOGENOM" id="CLU_011527_0_1_1"/>
<dbReference type="InterPro" id="IPR011990">
    <property type="entry name" value="TPR-like_helical_dom_sf"/>
</dbReference>
<accession>G0S0L2</accession>
<dbReference type="Gene3D" id="1.25.40.10">
    <property type="entry name" value="Tetratricopeptide repeat domain"/>
    <property type="match status" value="2"/>
</dbReference>
<dbReference type="SMART" id="SM00028">
    <property type="entry name" value="TPR"/>
    <property type="match status" value="3"/>
</dbReference>
<evidence type="ECO:0008006" key="4">
    <source>
        <dbReference type="Google" id="ProtNLM"/>
    </source>
</evidence>
<reference evidence="2 3" key="1">
    <citation type="journal article" date="2011" name="Cell">
        <title>Insight into structure and assembly of the nuclear pore complex by utilizing the genome of a eukaryotic thermophile.</title>
        <authorList>
            <person name="Amlacher S."/>
            <person name="Sarges P."/>
            <person name="Flemming D."/>
            <person name="van Noort V."/>
            <person name="Kunze R."/>
            <person name="Devos D.P."/>
            <person name="Arumugam M."/>
            <person name="Bork P."/>
            <person name="Hurt E."/>
        </authorList>
    </citation>
    <scope>NUCLEOTIDE SEQUENCE [LARGE SCALE GENOMIC DNA]</scope>
    <source>
        <strain evidence="3">DSM 1495 / CBS 144.50 / IMI 039719</strain>
    </source>
</reference>
<sequence>MDIKVTATRSMHWVNTRQDADADGYYNLGDHYMPISTKSTEAQKWFNRGLVWVYGFNHEEAVKCFRRALDHDADCAMALWGVAYALGPNYNKTWGVFDPLELETSTREARQSIVKALEKSGPGSGVSDVERALIVALERRHPRETISVEDGYLLNKEYAEAMRMVYQSHPEHPDVTAIYVDALMNLSPWRLWDIRTGEPLPEGHALEAKKALDDSLKKHPRHPGMLHLYIHLMEMSTHPEEALHAADTLRALVPDAGHLNHMPTHIDVLCGDYRLAISSNTDAIVADEKFVARDGALNFYSLYRCHNYHFRVYAAMFAGQSRVALQTVDLLERTLSEDLLRTESPPMADWLEGFLSLRVHVLIRFGLWHDLIGLKLPDDQDLYCNTTAMIHYGKGVAFANVGMIKEAEESRRLFHEAVKKVPESRTIFNNTCLSILAIASTMLDGELEYRKGNIEEGLAHLRHAITLDDNLPYDEPWGWMQPTRHAYGALLLEQGRLKEALAVYAADLGFDESLPRALQHRNNVWALHGFHECLLRLNREEEARLIRPQLQLAIAAADVPVNASCFCRRVPQAACDL</sequence>
<organism evidence="3">
    <name type="scientific">Chaetomium thermophilum (strain DSM 1495 / CBS 144.50 / IMI 039719)</name>
    <name type="common">Thermochaetoides thermophila</name>
    <dbReference type="NCBI Taxonomy" id="759272"/>
    <lineage>
        <taxon>Eukaryota</taxon>
        <taxon>Fungi</taxon>
        <taxon>Dikarya</taxon>
        <taxon>Ascomycota</taxon>
        <taxon>Pezizomycotina</taxon>
        <taxon>Sordariomycetes</taxon>
        <taxon>Sordariomycetidae</taxon>
        <taxon>Sordariales</taxon>
        <taxon>Chaetomiaceae</taxon>
        <taxon>Thermochaetoides</taxon>
    </lineage>
</organism>
<keyword evidence="1" id="KW-0802">TPR repeat</keyword>
<dbReference type="RefSeq" id="XP_006691564.1">
    <property type="nucleotide sequence ID" value="XM_006691501.1"/>
</dbReference>
<dbReference type="PANTHER" id="PTHR45588:SF1">
    <property type="entry name" value="WW DOMAIN-CONTAINING PROTEIN"/>
    <property type="match status" value="1"/>
</dbReference>
<dbReference type="GeneID" id="18255079"/>
<evidence type="ECO:0000313" key="2">
    <source>
        <dbReference type="EMBL" id="EGS22572.1"/>
    </source>
</evidence>
<dbReference type="PANTHER" id="PTHR45588">
    <property type="entry name" value="TPR DOMAIN-CONTAINING PROTEIN"/>
    <property type="match status" value="1"/>
</dbReference>
<dbReference type="KEGG" id="cthr:CTHT_0010410"/>
<dbReference type="OMA" id="LMEMSPT"/>
<gene>
    <name evidence="2" type="ORF">CTHT_0010410</name>
</gene>
<dbReference type="SUPFAM" id="SSF48452">
    <property type="entry name" value="TPR-like"/>
    <property type="match status" value="2"/>
</dbReference>
<name>G0S0L2_CHATD</name>
<dbReference type="PROSITE" id="PS50005">
    <property type="entry name" value="TPR"/>
    <property type="match status" value="1"/>
</dbReference>
<dbReference type="AlphaFoldDB" id="G0S0L2"/>
<dbReference type="STRING" id="759272.G0S0L2"/>
<keyword evidence="3" id="KW-1185">Reference proteome</keyword>
<evidence type="ECO:0000313" key="3">
    <source>
        <dbReference type="Proteomes" id="UP000008066"/>
    </source>
</evidence>
<dbReference type="InterPro" id="IPR019734">
    <property type="entry name" value="TPR_rpt"/>
</dbReference>
<feature type="repeat" description="TPR" evidence="1">
    <location>
        <begin position="42"/>
        <end position="75"/>
    </location>
</feature>